<dbReference type="Proteomes" id="UP000235701">
    <property type="component" value="Unassembled WGS sequence"/>
</dbReference>
<gene>
    <name evidence="2" type="ORF">CJ191_00705</name>
</gene>
<sequence>MTQQFPKQSLLEVLTAYKDDQNPLTTLQLLTTMATASLYAIRQKTTPADQAVWLTYENDDGHKELVTFTEEAQANTYIDESQNVTVEQVTFKQIALMVLAKDNLINSFIVNPNTTKAKFNQDIIQKIWQYAIKHV</sequence>
<dbReference type="EMBL" id="PNHQ01000001">
    <property type="protein sequence ID" value="PMC80673.1"/>
    <property type="molecule type" value="Genomic_DNA"/>
</dbReference>
<organism evidence="2 3">
    <name type="scientific">Aerococcus viridans</name>
    <dbReference type="NCBI Taxonomy" id="1377"/>
    <lineage>
        <taxon>Bacteria</taxon>
        <taxon>Bacillati</taxon>
        <taxon>Bacillota</taxon>
        <taxon>Bacilli</taxon>
        <taxon>Lactobacillales</taxon>
        <taxon>Aerococcaceae</taxon>
        <taxon>Aerococcus</taxon>
    </lineage>
</organism>
<evidence type="ECO:0000313" key="2">
    <source>
        <dbReference type="EMBL" id="PMC80673.1"/>
    </source>
</evidence>
<dbReference type="RefSeq" id="WP_102198654.1">
    <property type="nucleotide sequence ID" value="NZ_PNHQ01000001.1"/>
</dbReference>
<dbReference type="InterPro" id="IPR009839">
    <property type="entry name" value="SseB_N"/>
</dbReference>
<dbReference type="Pfam" id="PF07179">
    <property type="entry name" value="SseB"/>
    <property type="match status" value="1"/>
</dbReference>
<feature type="domain" description="SseB protein N-terminal" evidence="1">
    <location>
        <begin position="10"/>
        <end position="117"/>
    </location>
</feature>
<evidence type="ECO:0000313" key="3">
    <source>
        <dbReference type="Proteomes" id="UP000235701"/>
    </source>
</evidence>
<name>A0A2N6UGI0_9LACT</name>
<proteinExistence type="predicted"/>
<reference evidence="2 3" key="1">
    <citation type="submission" date="2017-09" db="EMBL/GenBank/DDBJ databases">
        <title>Bacterial strain isolated from the female urinary microbiota.</title>
        <authorList>
            <person name="Thomas-White K."/>
            <person name="Kumar N."/>
            <person name="Forster S."/>
            <person name="Putonti C."/>
            <person name="Lawley T."/>
            <person name="Wolfe A.J."/>
        </authorList>
    </citation>
    <scope>NUCLEOTIDE SEQUENCE [LARGE SCALE GENOMIC DNA]</scope>
    <source>
        <strain evidence="2 3">UMB0240</strain>
    </source>
</reference>
<accession>A0A2N6UGI0</accession>
<keyword evidence="3" id="KW-1185">Reference proteome</keyword>
<evidence type="ECO:0000259" key="1">
    <source>
        <dbReference type="Pfam" id="PF07179"/>
    </source>
</evidence>
<dbReference type="AlphaFoldDB" id="A0A2N6UGI0"/>
<dbReference type="OrthoDB" id="2136678at2"/>
<protein>
    <recommendedName>
        <fullName evidence="1">SseB protein N-terminal domain-containing protein</fullName>
    </recommendedName>
</protein>
<comment type="caution">
    <text evidence="2">The sequence shown here is derived from an EMBL/GenBank/DDBJ whole genome shotgun (WGS) entry which is preliminary data.</text>
</comment>